<dbReference type="InterPro" id="IPR021109">
    <property type="entry name" value="Peptidase_aspartic_dom_sf"/>
</dbReference>
<feature type="region of interest" description="Disordered" evidence="6">
    <location>
        <begin position="426"/>
        <end position="460"/>
    </location>
</feature>
<dbReference type="SUPFAM" id="SSF50630">
    <property type="entry name" value="Acid proteases"/>
    <property type="match status" value="1"/>
</dbReference>
<keyword evidence="9" id="KW-1185">Reference proteome</keyword>
<keyword evidence="3" id="KW-0064">Aspartyl protease</keyword>
<keyword evidence="2" id="KW-0645">Protease</keyword>
<dbReference type="EMBL" id="MU864359">
    <property type="protein sequence ID" value="KAK4191462.1"/>
    <property type="molecule type" value="Genomic_DNA"/>
</dbReference>
<dbReference type="PROSITE" id="PS51767">
    <property type="entry name" value="PEPTIDASE_A1"/>
    <property type="match status" value="1"/>
</dbReference>
<evidence type="ECO:0000256" key="5">
    <source>
        <dbReference type="PIRSR" id="PIRSR601461-1"/>
    </source>
</evidence>
<dbReference type="InterPro" id="IPR034163">
    <property type="entry name" value="Aspergillopepsin-like_cat_dom"/>
</dbReference>
<evidence type="ECO:0000259" key="7">
    <source>
        <dbReference type="PROSITE" id="PS51767"/>
    </source>
</evidence>
<sequence>MESIFHVQSRLRSELGLHKVRAVPNHKFKRHGTKAYASALNRYGFKPTKPGPYSQLSPRQDDTYWYSGKYAVGALRTLWTSLVGQSEKDAPTGEVPAEDQQNDIEYLCEVLIGTPPQKILLDFDTGSADLWVRKDLFHPEKSSTFEILKGMGWKIQYGDGSNASGSVGVDTVSIGGIVIKKQAVEVADNISSQFSEGVIGGLLGLAFSKINTCHTYLGTRDPQPTPVENMITQEDIPKEAELFTTAFYSSRDQQEKSFYTFGFIDQDLVRESGQEIAWADVDNSQGFWMFDSQSATVAGEKIALSGNKAIADTGTTLALVSDQACEALYKKIKGATYSEKYQGYIIPKTTAVDDLPDFSIDVGGKEFTVQKEDILFTSADEENWYGGIQSRGENPFDILGDTFLKSIYAIWDQGHNRFGAVPKIEKKQSEPLSSGEPGLGGKTMCQGGAPLPCSLEASKY</sequence>
<organism evidence="8 9">
    <name type="scientific">Podospora australis</name>
    <dbReference type="NCBI Taxonomy" id="1536484"/>
    <lineage>
        <taxon>Eukaryota</taxon>
        <taxon>Fungi</taxon>
        <taxon>Dikarya</taxon>
        <taxon>Ascomycota</taxon>
        <taxon>Pezizomycotina</taxon>
        <taxon>Sordariomycetes</taxon>
        <taxon>Sordariomycetidae</taxon>
        <taxon>Sordariales</taxon>
        <taxon>Podosporaceae</taxon>
        <taxon>Podospora</taxon>
    </lineage>
</organism>
<dbReference type="InterPro" id="IPR033121">
    <property type="entry name" value="PEPTIDASE_A1"/>
</dbReference>
<dbReference type="Gene3D" id="2.40.70.10">
    <property type="entry name" value="Acid Proteases"/>
    <property type="match status" value="2"/>
</dbReference>
<name>A0AAN6X3K6_9PEZI</name>
<comment type="caution">
    <text evidence="8">The sequence shown here is derived from an EMBL/GenBank/DDBJ whole genome shotgun (WGS) entry which is preliminary data.</text>
</comment>
<feature type="active site" evidence="5">
    <location>
        <position position="124"/>
    </location>
</feature>
<dbReference type="GO" id="GO:0006508">
    <property type="term" value="P:proteolysis"/>
    <property type="evidence" value="ECO:0007669"/>
    <property type="project" value="UniProtKB-KW"/>
</dbReference>
<evidence type="ECO:0000256" key="3">
    <source>
        <dbReference type="ARBA" id="ARBA00022750"/>
    </source>
</evidence>
<feature type="active site" evidence="5">
    <location>
        <position position="312"/>
    </location>
</feature>
<dbReference type="CDD" id="cd06097">
    <property type="entry name" value="Aspergillopepsin_like"/>
    <property type="match status" value="1"/>
</dbReference>
<reference evidence="8" key="2">
    <citation type="submission" date="2023-05" db="EMBL/GenBank/DDBJ databases">
        <authorList>
            <consortium name="Lawrence Berkeley National Laboratory"/>
            <person name="Steindorff A."/>
            <person name="Hensen N."/>
            <person name="Bonometti L."/>
            <person name="Westerberg I."/>
            <person name="Brannstrom I.O."/>
            <person name="Guillou S."/>
            <person name="Cros-Aarteil S."/>
            <person name="Calhoun S."/>
            <person name="Haridas S."/>
            <person name="Kuo A."/>
            <person name="Mondo S."/>
            <person name="Pangilinan J."/>
            <person name="Riley R."/>
            <person name="Labutti K."/>
            <person name="Andreopoulos B."/>
            <person name="Lipzen A."/>
            <person name="Chen C."/>
            <person name="Yanf M."/>
            <person name="Daum C."/>
            <person name="Ng V."/>
            <person name="Clum A."/>
            <person name="Ohm R."/>
            <person name="Martin F."/>
            <person name="Silar P."/>
            <person name="Natvig D."/>
            <person name="Lalanne C."/>
            <person name="Gautier V."/>
            <person name="Ament-Velasquez S.L."/>
            <person name="Kruys A."/>
            <person name="Hutchinson M.I."/>
            <person name="Powell A.J."/>
            <person name="Barry K."/>
            <person name="Miller A.N."/>
            <person name="Grigoriev I.V."/>
            <person name="Debuchy R."/>
            <person name="Gladieux P."/>
            <person name="Thoren M.H."/>
            <person name="Johannesson H."/>
        </authorList>
    </citation>
    <scope>NUCLEOTIDE SEQUENCE</scope>
    <source>
        <strain evidence="8">PSN309</strain>
    </source>
</reference>
<dbReference type="InterPro" id="IPR001461">
    <property type="entry name" value="Aspartic_peptidase_A1"/>
</dbReference>
<evidence type="ECO:0000313" key="8">
    <source>
        <dbReference type="EMBL" id="KAK4191462.1"/>
    </source>
</evidence>
<comment type="similarity">
    <text evidence="1">Belongs to the peptidase A1 family.</text>
</comment>
<feature type="domain" description="Peptidase A1" evidence="7">
    <location>
        <begin position="106"/>
        <end position="421"/>
    </location>
</feature>
<dbReference type="Pfam" id="PF00026">
    <property type="entry name" value="Asp"/>
    <property type="match status" value="1"/>
</dbReference>
<evidence type="ECO:0000313" key="9">
    <source>
        <dbReference type="Proteomes" id="UP001302126"/>
    </source>
</evidence>
<dbReference type="GO" id="GO:0004190">
    <property type="term" value="F:aspartic-type endopeptidase activity"/>
    <property type="evidence" value="ECO:0007669"/>
    <property type="project" value="UniProtKB-KW"/>
</dbReference>
<proteinExistence type="inferred from homology"/>
<dbReference type="Proteomes" id="UP001302126">
    <property type="component" value="Unassembled WGS sequence"/>
</dbReference>
<gene>
    <name evidence="8" type="ORF">QBC35DRAFT_13959</name>
</gene>
<keyword evidence="4" id="KW-0378">Hydrolase</keyword>
<protein>
    <submittedName>
        <fullName evidence="8">Aspartic peptidase domain-containing protein</fullName>
    </submittedName>
</protein>
<evidence type="ECO:0000256" key="1">
    <source>
        <dbReference type="ARBA" id="ARBA00007447"/>
    </source>
</evidence>
<reference evidence="8" key="1">
    <citation type="journal article" date="2023" name="Mol. Phylogenet. Evol.">
        <title>Genome-scale phylogeny and comparative genomics of the fungal order Sordariales.</title>
        <authorList>
            <person name="Hensen N."/>
            <person name="Bonometti L."/>
            <person name="Westerberg I."/>
            <person name="Brannstrom I.O."/>
            <person name="Guillou S."/>
            <person name="Cros-Aarteil S."/>
            <person name="Calhoun S."/>
            <person name="Haridas S."/>
            <person name="Kuo A."/>
            <person name="Mondo S."/>
            <person name="Pangilinan J."/>
            <person name="Riley R."/>
            <person name="LaButti K."/>
            <person name="Andreopoulos B."/>
            <person name="Lipzen A."/>
            <person name="Chen C."/>
            <person name="Yan M."/>
            <person name="Daum C."/>
            <person name="Ng V."/>
            <person name="Clum A."/>
            <person name="Steindorff A."/>
            <person name="Ohm R.A."/>
            <person name="Martin F."/>
            <person name="Silar P."/>
            <person name="Natvig D.O."/>
            <person name="Lalanne C."/>
            <person name="Gautier V."/>
            <person name="Ament-Velasquez S.L."/>
            <person name="Kruys A."/>
            <person name="Hutchinson M.I."/>
            <person name="Powell A.J."/>
            <person name="Barry K."/>
            <person name="Miller A.N."/>
            <person name="Grigoriev I.V."/>
            <person name="Debuchy R."/>
            <person name="Gladieux P."/>
            <person name="Hiltunen Thoren M."/>
            <person name="Johannesson H."/>
        </authorList>
    </citation>
    <scope>NUCLEOTIDE SEQUENCE</scope>
    <source>
        <strain evidence="8">PSN309</strain>
    </source>
</reference>
<dbReference type="PRINTS" id="PR00792">
    <property type="entry name" value="PEPSIN"/>
</dbReference>
<dbReference type="AlphaFoldDB" id="A0AAN6X3K6"/>
<evidence type="ECO:0000256" key="4">
    <source>
        <dbReference type="ARBA" id="ARBA00022801"/>
    </source>
</evidence>
<dbReference type="PANTHER" id="PTHR47966:SF1">
    <property type="entry name" value="ASPARTYL PROTEINASE"/>
    <property type="match status" value="1"/>
</dbReference>
<dbReference type="PANTHER" id="PTHR47966">
    <property type="entry name" value="BETA-SITE APP-CLEAVING ENZYME, ISOFORM A-RELATED"/>
    <property type="match status" value="1"/>
</dbReference>
<accession>A0AAN6X3K6</accession>
<evidence type="ECO:0000256" key="6">
    <source>
        <dbReference type="SAM" id="MobiDB-lite"/>
    </source>
</evidence>
<evidence type="ECO:0000256" key="2">
    <source>
        <dbReference type="ARBA" id="ARBA00022670"/>
    </source>
</evidence>